<evidence type="ECO:0000313" key="3">
    <source>
        <dbReference type="EMBL" id="WPG98135.1"/>
    </source>
</evidence>
<dbReference type="Proteomes" id="UP001303373">
    <property type="component" value="Chromosome 1"/>
</dbReference>
<gene>
    <name evidence="3" type="ORF">R9X50_00092100</name>
</gene>
<dbReference type="AlphaFoldDB" id="A0AAQ3M1G8"/>
<name>A0AAQ3M1G8_9PEZI</name>
<evidence type="ECO:0000313" key="4">
    <source>
        <dbReference type="Proteomes" id="UP001303373"/>
    </source>
</evidence>
<protein>
    <recommendedName>
        <fullName evidence="5">Transmembrane protein</fullName>
    </recommendedName>
</protein>
<evidence type="ECO:0008006" key="5">
    <source>
        <dbReference type="Google" id="ProtNLM"/>
    </source>
</evidence>
<feature type="transmembrane region" description="Helical" evidence="2">
    <location>
        <begin position="12"/>
        <end position="34"/>
    </location>
</feature>
<keyword evidence="2" id="KW-0812">Transmembrane</keyword>
<accession>A0AAQ3M1G8</accession>
<reference evidence="3 4" key="1">
    <citation type="submission" date="2023-11" db="EMBL/GenBank/DDBJ databases">
        <title>An acidophilic fungus is an integral part of prey digestion in a carnivorous sundew plant.</title>
        <authorList>
            <person name="Tsai I.J."/>
        </authorList>
    </citation>
    <scope>NUCLEOTIDE SEQUENCE [LARGE SCALE GENOMIC DNA]</scope>
    <source>
        <strain evidence="3">169a</strain>
    </source>
</reference>
<dbReference type="EMBL" id="CP138580">
    <property type="protein sequence ID" value="WPG98135.1"/>
    <property type="molecule type" value="Genomic_DNA"/>
</dbReference>
<keyword evidence="2" id="KW-0472">Membrane</keyword>
<organism evidence="3 4">
    <name type="scientific">Acrodontium crateriforme</name>
    <dbReference type="NCBI Taxonomy" id="150365"/>
    <lineage>
        <taxon>Eukaryota</taxon>
        <taxon>Fungi</taxon>
        <taxon>Dikarya</taxon>
        <taxon>Ascomycota</taxon>
        <taxon>Pezizomycotina</taxon>
        <taxon>Dothideomycetes</taxon>
        <taxon>Dothideomycetidae</taxon>
        <taxon>Mycosphaerellales</taxon>
        <taxon>Teratosphaeriaceae</taxon>
        <taxon>Acrodontium</taxon>
    </lineage>
</organism>
<evidence type="ECO:0000256" key="2">
    <source>
        <dbReference type="SAM" id="Phobius"/>
    </source>
</evidence>
<sequence length="265" mass="29113">MSPIMSWSSAPVILILSIPLACFAICTTFVAFWVLYVRLVILYFEMAYAIFRSYFIPTRESRPIPQPPVPEQESPSYTKRHHRRMSSASSRAALAIHQKKSQSFAGLRGAVADKDFEGLGGWYLSSSDDDSDEKLADAFSGIHGQAESSFAGLVRREKPYFTLGDFTLGGSQASSGRVSPEAVRTPMLARTTGNRIVGSASGTTSPESYFNFPISSQRSLTALSTIDRNSRVGFDMSQIGIEDRWSSRNNDVANLAEARGERRGS</sequence>
<evidence type="ECO:0000256" key="1">
    <source>
        <dbReference type="SAM" id="MobiDB-lite"/>
    </source>
</evidence>
<feature type="transmembrane region" description="Helical" evidence="2">
    <location>
        <begin position="40"/>
        <end position="57"/>
    </location>
</feature>
<proteinExistence type="predicted"/>
<feature type="region of interest" description="Disordered" evidence="1">
    <location>
        <begin position="62"/>
        <end position="82"/>
    </location>
</feature>
<keyword evidence="4" id="KW-1185">Reference proteome</keyword>
<keyword evidence="2" id="KW-1133">Transmembrane helix</keyword>